<evidence type="ECO:0000313" key="2">
    <source>
        <dbReference type="Proteomes" id="UP001143910"/>
    </source>
</evidence>
<protein>
    <submittedName>
        <fullName evidence="1">Uncharacterized protein</fullName>
    </submittedName>
</protein>
<gene>
    <name evidence="1" type="ORF">NQ176_g1132</name>
</gene>
<evidence type="ECO:0000313" key="1">
    <source>
        <dbReference type="EMBL" id="KAJ2982818.1"/>
    </source>
</evidence>
<name>A0ACC1NWX3_9HYPO</name>
<organism evidence="1 2">
    <name type="scientific">Zarea fungicola</name>
    <dbReference type="NCBI Taxonomy" id="93591"/>
    <lineage>
        <taxon>Eukaryota</taxon>
        <taxon>Fungi</taxon>
        <taxon>Dikarya</taxon>
        <taxon>Ascomycota</taxon>
        <taxon>Pezizomycotina</taxon>
        <taxon>Sordariomycetes</taxon>
        <taxon>Hypocreomycetidae</taxon>
        <taxon>Hypocreales</taxon>
        <taxon>Cordycipitaceae</taxon>
        <taxon>Zarea</taxon>
    </lineage>
</organism>
<dbReference type="EMBL" id="JANJQO010000056">
    <property type="protein sequence ID" value="KAJ2982818.1"/>
    <property type="molecule type" value="Genomic_DNA"/>
</dbReference>
<reference evidence="1" key="1">
    <citation type="submission" date="2022-08" db="EMBL/GenBank/DDBJ databases">
        <title>Genome Sequence of Lecanicillium fungicola.</title>
        <authorList>
            <person name="Buettner E."/>
        </authorList>
    </citation>
    <scope>NUCLEOTIDE SEQUENCE</scope>
    <source>
        <strain evidence="1">Babe33</strain>
    </source>
</reference>
<accession>A0ACC1NWX3</accession>
<keyword evidence="2" id="KW-1185">Reference proteome</keyword>
<sequence length="328" mass="37227">MSDPHGATISEETTNLAYDASEVAFSSYNPALLGHLRQPVPRDLPSNLDPGVFTFQDAFEDLLIVSRGSQMLDINSRYQQSRLLRQMYPNGEPTWLWLRRLQSQGLISQLQRPRTTISRDSNWIEFKRALEEGTEIFWGGIRDGVDDDKNREAVTKVGTVFRELHNKISRDADNSASESRDIVNKQDEAENSDDLFSAIKSNYSDGPGQWDGFKKALNETVQRRIEALERQVERQFSDSKPATISDNGINLNKNEKETRSEYVDVFGYKHTTIKRKIYDEIGNEVGSSTSIIVKPAEESDQTITEDGNKKTNDPGSALKSSKHNGWFW</sequence>
<proteinExistence type="predicted"/>
<dbReference type="Proteomes" id="UP001143910">
    <property type="component" value="Unassembled WGS sequence"/>
</dbReference>
<comment type="caution">
    <text evidence="1">The sequence shown here is derived from an EMBL/GenBank/DDBJ whole genome shotgun (WGS) entry which is preliminary data.</text>
</comment>